<sequence length="257" mass="30365">MIVNIKILVAAHKNYVMPADQTLYLPVFVGKALHPDVNQTFQGDNTGDNISEKNSHYNELTAVYWAWKNLDADAVGLVHYRRYLSKSGKKDLKQILNRQQAEALLADHDIILPTKRHYYIETNYSHYVHAHHHAPLDLAEKIITQDYPAYSAAFKTVMQRRSAHMFNMFVMKRRPFNEYCQWLFDILGKVEQQLDMTDYNTYEARVYGFISERLLDVWLLQNTQYKTCEVPFVFMEKQNWFKKGGTFLKRKLLPQYK</sequence>
<evidence type="ECO:0000313" key="3">
    <source>
        <dbReference type="Proteomes" id="UP000051461"/>
    </source>
</evidence>
<dbReference type="GO" id="GO:0016740">
    <property type="term" value="F:transferase activity"/>
    <property type="evidence" value="ECO:0007669"/>
    <property type="project" value="UniProtKB-KW"/>
</dbReference>
<accession>A0A0R1H972</accession>
<name>A0A0R1H972_9LACO</name>
<dbReference type="STRING" id="1423726.FC07_GL001053"/>
<dbReference type="PATRIC" id="fig|1423726.3.peg.1089"/>
<evidence type="ECO:0000313" key="2">
    <source>
        <dbReference type="EMBL" id="KRK40194.1"/>
    </source>
</evidence>
<proteinExistence type="predicted"/>
<reference evidence="2 3" key="1">
    <citation type="journal article" date="2015" name="Genome Announc.">
        <title>Expanding the biotechnology potential of lactobacilli through comparative genomics of 213 strains and associated genera.</title>
        <authorList>
            <person name="Sun Z."/>
            <person name="Harris H.M."/>
            <person name="McCann A."/>
            <person name="Guo C."/>
            <person name="Argimon S."/>
            <person name="Zhang W."/>
            <person name="Yang X."/>
            <person name="Jeffery I.B."/>
            <person name="Cooney J.C."/>
            <person name="Kagawa T.F."/>
            <person name="Liu W."/>
            <person name="Song Y."/>
            <person name="Salvetti E."/>
            <person name="Wrobel A."/>
            <person name="Rasinkangas P."/>
            <person name="Parkhill J."/>
            <person name="Rea M.C."/>
            <person name="O'Sullivan O."/>
            <person name="Ritari J."/>
            <person name="Douillard F.P."/>
            <person name="Paul Ross R."/>
            <person name="Yang R."/>
            <person name="Briner A.E."/>
            <person name="Felis G.E."/>
            <person name="de Vos W.M."/>
            <person name="Barrangou R."/>
            <person name="Klaenhammer T.R."/>
            <person name="Caufield P.W."/>
            <person name="Cui Y."/>
            <person name="Zhang H."/>
            <person name="O'Toole P.W."/>
        </authorList>
    </citation>
    <scope>NUCLEOTIDE SEQUENCE [LARGE SCALE GENOMIC DNA]</scope>
    <source>
        <strain evidence="2 3">DSM 20003</strain>
    </source>
</reference>
<protein>
    <submittedName>
        <fullName evidence="2">Glycosyltransferase</fullName>
    </submittedName>
</protein>
<keyword evidence="2" id="KW-0808">Transferase</keyword>
<keyword evidence="3" id="KW-1185">Reference proteome</keyword>
<dbReference type="Proteomes" id="UP000051461">
    <property type="component" value="Unassembled WGS sequence"/>
</dbReference>
<feature type="domain" description="DUF4422" evidence="1">
    <location>
        <begin position="6"/>
        <end position="222"/>
    </location>
</feature>
<organism evidence="2 3">
    <name type="scientific">Loigolactobacillus bifermentans DSM 20003</name>
    <dbReference type="NCBI Taxonomy" id="1423726"/>
    <lineage>
        <taxon>Bacteria</taxon>
        <taxon>Bacillati</taxon>
        <taxon>Bacillota</taxon>
        <taxon>Bacilli</taxon>
        <taxon>Lactobacillales</taxon>
        <taxon>Lactobacillaceae</taxon>
        <taxon>Loigolactobacillus</taxon>
    </lineage>
</organism>
<evidence type="ECO:0000259" key="1">
    <source>
        <dbReference type="Pfam" id="PF14393"/>
    </source>
</evidence>
<gene>
    <name evidence="2" type="ORF">FC07_GL001053</name>
</gene>
<dbReference type="InterPro" id="IPR025536">
    <property type="entry name" value="DUF4422"/>
</dbReference>
<comment type="caution">
    <text evidence="2">The sequence shown here is derived from an EMBL/GenBank/DDBJ whole genome shotgun (WGS) entry which is preliminary data.</text>
</comment>
<dbReference type="EMBL" id="AZDA01000018">
    <property type="protein sequence ID" value="KRK40194.1"/>
    <property type="molecule type" value="Genomic_DNA"/>
</dbReference>
<dbReference type="Pfam" id="PF14393">
    <property type="entry name" value="DUF4422"/>
    <property type="match status" value="1"/>
</dbReference>
<dbReference type="AlphaFoldDB" id="A0A0R1H972"/>